<keyword evidence="2 4" id="KW-0378">Hydrolase</keyword>
<dbReference type="EC" id="3.4.13.9" evidence="4"/>
<reference evidence="5" key="1">
    <citation type="submission" date="2015-01" db="EMBL/GenBank/DDBJ databases">
        <authorList>
            <person name="Manzoor Shahid"/>
            <person name="Zubair Saima"/>
        </authorList>
    </citation>
    <scope>NUCLEOTIDE SEQUENCE [LARGE SCALE GENOMIC DNA]</scope>
    <source>
        <strain evidence="5">Sp3</strain>
    </source>
</reference>
<dbReference type="GO" id="GO:0008235">
    <property type="term" value="F:metalloexopeptidase activity"/>
    <property type="evidence" value="ECO:0007669"/>
    <property type="project" value="UniProtKB-ARBA"/>
</dbReference>
<dbReference type="Proteomes" id="UP000046155">
    <property type="component" value="Unassembled WGS sequence"/>
</dbReference>
<organism evidence="4 5">
    <name type="scientific">Syntrophaceticus schinkii</name>
    <dbReference type="NCBI Taxonomy" id="499207"/>
    <lineage>
        <taxon>Bacteria</taxon>
        <taxon>Bacillati</taxon>
        <taxon>Bacillota</taxon>
        <taxon>Clostridia</taxon>
        <taxon>Thermoanaerobacterales</taxon>
        <taxon>Thermoanaerobacterales Family III. Incertae Sedis</taxon>
        <taxon>Syntrophaceticus</taxon>
    </lineage>
</organism>
<evidence type="ECO:0000259" key="3">
    <source>
        <dbReference type="Pfam" id="PF00557"/>
    </source>
</evidence>
<keyword evidence="4" id="KW-0645">Protease</keyword>
<dbReference type="InterPro" id="IPR036005">
    <property type="entry name" value="Creatinase/aminopeptidase-like"/>
</dbReference>
<proteinExistence type="predicted"/>
<dbReference type="SUPFAM" id="SSF55920">
    <property type="entry name" value="Creatinase/aminopeptidase"/>
    <property type="match status" value="1"/>
</dbReference>
<evidence type="ECO:0000313" key="5">
    <source>
        <dbReference type="Proteomes" id="UP000046155"/>
    </source>
</evidence>
<dbReference type="Pfam" id="PF00557">
    <property type="entry name" value="Peptidase_M24"/>
    <property type="match status" value="1"/>
</dbReference>
<dbReference type="InterPro" id="IPR000994">
    <property type="entry name" value="Pept_M24"/>
</dbReference>
<dbReference type="EMBL" id="CDRZ01000209">
    <property type="protein sequence ID" value="CEO88856.1"/>
    <property type="molecule type" value="Genomic_DNA"/>
</dbReference>
<dbReference type="AlphaFoldDB" id="A0A0B7MLM9"/>
<dbReference type="PANTHER" id="PTHR46112:SF3">
    <property type="entry name" value="AMINOPEPTIDASE YPDF"/>
    <property type="match status" value="1"/>
</dbReference>
<sequence>MTEKELSLLMYEYMIKNPGVITDRFIILVLGGKNSANIHAVPSDYAFKEGDIILLDFCAYYKNYWSDITRCLFLGEVGNDKLAEIYEIVLGANLAAIEKVKPGVKAWEVDKAARDYITNAGYGEQFLHRTGHGLGLDIHEEPFISASNDITLTEGMVFTIEPGIYLPGIGGVRIEDDVLVTKEGHRVLTKTSKKLEDHIIKCSK</sequence>
<protein>
    <submittedName>
        <fullName evidence="4">Xaa-Pro dipeptidase</fullName>
        <ecNumber evidence="4">3.4.13.9</ecNumber>
    </submittedName>
</protein>
<dbReference type="InterPro" id="IPR001131">
    <property type="entry name" value="Peptidase_M24B_aminopep-P_CS"/>
</dbReference>
<dbReference type="InterPro" id="IPR001714">
    <property type="entry name" value="Pept_M24_MAP"/>
</dbReference>
<dbReference type="InterPro" id="IPR050659">
    <property type="entry name" value="Peptidase_M24B"/>
</dbReference>
<name>A0A0B7MLM9_9FIRM</name>
<dbReference type="GO" id="GO:0004177">
    <property type="term" value="F:aminopeptidase activity"/>
    <property type="evidence" value="ECO:0007669"/>
    <property type="project" value="UniProtKB-ARBA"/>
</dbReference>
<dbReference type="PRINTS" id="PR00599">
    <property type="entry name" value="MAPEPTIDASE"/>
</dbReference>
<accession>A0A0B7MLM9</accession>
<keyword evidence="5" id="KW-1185">Reference proteome</keyword>
<keyword evidence="1" id="KW-0479">Metal-binding</keyword>
<dbReference type="PANTHER" id="PTHR46112">
    <property type="entry name" value="AMINOPEPTIDASE"/>
    <property type="match status" value="1"/>
</dbReference>
<dbReference type="Gene3D" id="3.90.230.10">
    <property type="entry name" value="Creatinase/methionine aminopeptidase superfamily"/>
    <property type="match status" value="1"/>
</dbReference>
<dbReference type="GO" id="GO:0046872">
    <property type="term" value="F:metal ion binding"/>
    <property type="evidence" value="ECO:0007669"/>
    <property type="project" value="UniProtKB-KW"/>
</dbReference>
<feature type="domain" description="Peptidase M24" evidence="3">
    <location>
        <begin position="1"/>
        <end position="182"/>
    </location>
</feature>
<keyword evidence="4" id="KW-0224">Dipeptidase</keyword>
<dbReference type="GO" id="GO:0102009">
    <property type="term" value="F:proline dipeptidase activity"/>
    <property type="evidence" value="ECO:0007669"/>
    <property type="project" value="UniProtKB-EC"/>
</dbReference>
<gene>
    <name evidence="4" type="ORF">SSCH_2870002</name>
</gene>
<dbReference type="PROSITE" id="PS00491">
    <property type="entry name" value="PROLINE_PEPTIDASE"/>
    <property type="match status" value="1"/>
</dbReference>
<evidence type="ECO:0000256" key="2">
    <source>
        <dbReference type="ARBA" id="ARBA00022801"/>
    </source>
</evidence>
<evidence type="ECO:0000313" key="4">
    <source>
        <dbReference type="EMBL" id="CEO88856.1"/>
    </source>
</evidence>
<evidence type="ECO:0000256" key="1">
    <source>
        <dbReference type="ARBA" id="ARBA00022723"/>
    </source>
</evidence>